<evidence type="ECO:0000313" key="5">
    <source>
        <dbReference type="EMBL" id="MFC3690077.1"/>
    </source>
</evidence>
<organism evidence="5 6">
    <name type="scientific">Aquipuribacter hungaricus</name>
    <dbReference type="NCBI Taxonomy" id="545624"/>
    <lineage>
        <taxon>Bacteria</taxon>
        <taxon>Bacillati</taxon>
        <taxon>Actinomycetota</taxon>
        <taxon>Actinomycetes</taxon>
        <taxon>Micrococcales</taxon>
        <taxon>Intrasporangiaceae</taxon>
        <taxon>Aquipuribacter</taxon>
    </lineage>
</organism>
<dbReference type="RefSeq" id="WP_340291320.1">
    <property type="nucleotide sequence ID" value="NZ_JBBEOI010000036.1"/>
</dbReference>
<keyword evidence="2" id="KW-0645">Protease</keyword>
<evidence type="ECO:0000256" key="3">
    <source>
        <dbReference type="ARBA" id="ARBA00022801"/>
    </source>
</evidence>
<reference evidence="6" key="1">
    <citation type="journal article" date="2019" name="Int. J. Syst. Evol. Microbiol.">
        <title>The Global Catalogue of Microorganisms (GCM) 10K type strain sequencing project: providing services to taxonomists for standard genome sequencing and annotation.</title>
        <authorList>
            <consortium name="The Broad Institute Genomics Platform"/>
            <consortium name="The Broad Institute Genome Sequencing Center for Infectious Disease"/>
            <person name="Wu L."/>
            <person name="Ma J."/>
        </authorList>
    </citation>
    <scope>NUCLEOTIDE SEQUENCE [LARGE SCALE GENOMIC DNA]</scope>
    <source>
        <strain evidence="6">NCAIM B.02333</strain>
    </source>
</reference>
<dbReference type="Gene3D" id="2.10.109.10">
    <property type="entry name" value="Umud Fragment, subunit A"/>
    <property type="match status" value="1"/>
</dbReference>
<comment type="subcellular location">
    <subcellularLocation>
        <location evidence="1">Endomembrane system</location>
    </subcellularLocation>
</comment>
<dbReference type="Proteomes" id="UP001595685">
    <property type="component" value="Unassembled WGS sequence"/>
</dbReference>
<dbReference type="InterPro" id="IPR019756">
    <property type="entry name" value="Pept_S26A_signal_pept_1_Ser-AS"/>
</dbReference>
<dbReference type="PROSITE" id="PS00501">
    <property type="entry name" value="SPASE_I_1"/>
    <property type="match status" value="1"/>
</dbReference>
<keyword evidence="3" id="KW-0378">Hydrolase</keyword>
<dbReference type="CDD" id="cd06530">
    <property type="entry name" value="S26_SPase_I"/>
    <property type="match status" value="1"/>
</dbReference>
<keyword evidence="6" id="KW-1185">Reference proteome</keyword>
<evidence type="ECO:0000256" key="2">
    <source>
        <dbReference type="ARBA" id="ARBA00022670"/>
    </source>
</evidence>
<dbReference type="InterPro" id="IPR015927">
    <property type="entry name" value="Peptidase_S24_S26A/B/C"/>
</dbReference>
<dbReference type="InterPro" id="IPR019533">
    <property type="entry name" value="Peptidase_S26"/>
</dbReference>
<dbReference type="EMBL" id="JBHRWW010000016">
    <property type="protein sequence ID" value="MFC3690077.1"/>
    <property type="molecule type" value="Genomic_DNA"/>
</dbReference>
<comment type="caution">
    <text evidence="5">The sequence shown here is derived from an EMBL/GenBank/DDBJ whole genome shotgun (WGS) entry which is preliminary data.</text>
</comment>
<dbReference type="SUPFAM" id="SSF51306">
    <property type="entry name" value="LexA/Signal peptidase"/>
    <property type="match status" value="1"/>
</dbReference>
<accession>A0ABV7WL45</accession>
<evidence type="ECO:0000259" key="4">
    <source>
        <dbReference type="Pfam" id="PF00717"/>
    </source>
</evidence>
<dbReference type="InterPro" id="IPR036286">
    <property type="entry name" value="LexA/Signal_pep-like_sf"/>
</dbReference>
<proteinExistence type="predicted"/>
<feature type="domain" description="Peptidase S24/S26A/S26B/S26C" evidence="4">
    <location>
        <begin position="16"/>
        <end position="73"/>
    </location>
</feature>
<evidence type="ECO:0000313" key="6">
    <source>
        <dbReference type="Proteomes" id="UP001595685"/>
    </source>
</evidence>
<gene>
    <name evidence="5" type="ORF">ACFOLH_17155</name>
</gene>
<sequence length="115" mass="12745">MPTPPRFRRRRTDRWQVVRVTGASMLPTLRDGDLLLLRRGRTPVVGDVVVADLPGARGPGVKRAVALGPDGWWLERDSPAEGTDSWLFGAVPVADVHGVVRARLWPRPGRLPRRA</sequence>
<evidence type="ECO:0000256" key="1">
    <source>
        <dbReference type="ARBA" id="ARBA00004308"/>
    </source>
</evidence>
<protein>
    <submittedName>
        <fullName evidence="5">S26 family signal peptidase</fullName>
    </submittedName>
</protein>
<name>A0ABV7WL45_9MICO</name>
<dbReference type="Pfam" id="PF00717">
    <property type="entry name" value="Peptidase_S24"/>
    <property type="match status" value="1"/>
</dbReference>